<protein>
    <submittedName>
        <fullName evidence="1">Uncharacterized protein</fullName>
    </submittedName>
</protein>
<comment type="caution">
    <text evidence="1">The sequence shown here is derived from an EMBL/GenBank/DDBJ whole genome shotgun (WGS) entry which is preliminary data.</text>
</comment>
<evidence type="ECO:0000313" key="2">
    <source>
        <dbReference type="Proteomes" id="UP000326939"/>
    </source>
</evidence>
<evidence type="ECO:0000313" key="1">
    <source>
        <dbReference type="EMBL" id="KAB5538464.1"/>
    </source>
</evidence>
<name>A0A5N5L6T7_9ROSI</name>
<dbReference type="Proteomes" id="UP000326939">
    <property type="component" value="Chromosome 10"/>
</dbReference>
<sequence>MPNASISLNKFCLHRLIWGGSGEALKELENEIHKINSLASMIHSVQCQVDFSKTLNGQAYDSKASNIKPCPFFFTIT</sequence>
<dbReference type="AlphaFoldDB" id="A0A5N5L6T7"/>
<gene>
    <name evidence="1" type="ORF">DKX38_015997</name>
</gene>
<dbReference type="EMBL" id="VDCV01000010">
    <property type="protein sequence ID" value="KAB5538464.1"/>
    <property type="molecule type" value="Genomic_DNA"/>
</dbReference>
<organism evidence="1 2">
    <name type="scientific">Salix brachista</name>
    <dbReference type="NCBI Taxonomy" id="2182728"/>
    <lineage>
        <taxon>Eukaryota</taxon>
        <taxon>Viridiplantae</taxon>
        <taxon>Streptophyta</taxon>
        <taxon>Embryophyta</taxon>
        <taxon>Tracheophyta</taxon>
        <taxon>Spermatophyta</taxon>
        <taxon>Magnoliopsida</taxon>
        <taxon>eudicotyledons</taxon>
        <taxon>Gunneridae</taxon>
        <taxon>Pentapetalae</taxon>
        <taxon>rosids</taxon>
        <taxon>fabids</taxon>
        <taxon>Malpighiales</taxon>
        <taxon>Salicaceae</taxon>
        <taxon>Saliceae</taxon>
        <taxon>Salix</taxon>
    </lineage>
</organism>
<accession>A0A5N5L6T7</accession>
<proteinExistence type="predicted"/>
<reference evidence="2" key="1">
    <citation type="journal article" date="2019" name="Gigascience">
        <title>De novo genome assembly of the endangered Acer yangbiense, a plant species with extremely small populations endemic to Yunnan Province, China.</title>
        <authorList>
            <person name="Yang J."/>
            <person name="Wariss H.M."/>
            <person name="Tao L."/>
            <person name="Zhang R."/>
            <person name="Yun Q."/>
            <person name="Hollingsworth P."/>
            <person name="Dao Z."/>
            <person name="Luo G."/>
            <person name="Guo H."/>
            <person name="Ma Y."/>
            <person name="Sun W."/>
        </authorList>
    </citation>
    <scope>NUCLEOTIDE SEQUENCE [LARGE SCALE GENOMIC DNA]</scope>
    <source>
        <strain evidence="2">cv. br00</strain>
    </source>
</reference>
<keyword evidence="2" id="KW-1185">Reference proteome</keyword>